<feature type="compositionally biased region" description="Acidic residues" evidence="12">
    <location>
        <begin position="75"/>
        <end position="91"/>
    </location>
</feature>
<dbReference type="Pfam" id="PF00320">
    <property type="entry name" value="GATA"/>
    <property type="match status" value="2"/>
</dbReference>
<dbReference type="InterPro" id="IPR000679">
    <property type="entry name" value="Znf_GATA"/>
</dbReference>
<evidence type="ECO:0000256" key="3">
    <source>
        <dbReference type="ARBA" id="ARBA00022737"/>
    </source>
</evidence>
<feature type="compositionally biased region" description="Polar residues" evidence="12">
    <location>
        <begin position="125"/>
        <end position="135"/>
    </location>
</feature>
<dbReference type="InterPro" id="IPR013088">
    <property type="entry name" value="Znf_NHR/GATA"/>
</dbReference>
<evidence type="ECO:0000256" key="8">
    <source>
        <dbReference type="ARBA" id="ARBA00023159"/>
    </source>
</evidence>
<dbReference type="AlphaFoldDB" id="A0A7M7HGZ1"/>
<dbReference type="EnsemblMetazoa" id="XM_011668970">
    <property type="protein sequence ID" value="XP_011667272"/>
    <property type="gene ID" value="GeneID_408052"/>
</dbReference>
<name>A0A7M7HGZ1_STRPU</name>
<keyword evidence="15" id="KW-1185">Reference proteome</keyword>
<keyword evidence="3" id="KW-0677">Repeat</keyword>
<dbReference type="FunFam" id="3.30.50.10:FF:000032">
    <property type="entry name" value="Transcription factor GATA-3"/>
    <property type="match status" value="1"/>
</dbReference>
<feature type="region of interest" description="Disordered" evidence="12">
    <location>
        <begin position="666"/>
        <end position="717"/>
    </location>
</feature>
<feature type="compositionally biased region" description="Basic and acidic residues" evidence="12">
    <location>
        <begin position="46"/>
        <end position="74"/>
    </location>
</feature>
<feature type="region of interest" description="Disordered" evidence="12">
    <location>
        <begin position="1"/>
        <end position="136"/>
    </location>
</feature>
<evidence type="ECO:0000256" key="12">
    <source>
        <dbReference type="SAM" id="MobiDB-lite"/>
    </source>
</evidence>
<reference evidence="14" key="2">
    <citation type="submission" date="2021-01" db="UniProtKB">
        <authorList>
            <consortium name="EnsemblMetazoa"/>
        </authorList>
    </citation>
    <scope>IDENTIFICATION</scope>
</reference>
<dbReference type="PROSITE" id="PS00344">
    <property type="entry name" value="GATA_ZN_FINGER_1"/>
    <property type="match status" value="2"/>
</dbReference>
<evidence type="ECO:0000256" key="4">
    <source>
        <dbReference type="ARBA" id="ARBA00022771"/>
    </source>
</evidence>
<feature type="compositionally biased region" description="Low complexity" evidence="12">
    <location>
        <begin position="554"/>
        <end position="567"/>
    </location>
</feature>
<dbReference type="GO" id="GO:0000122">
    <property type="term" value="P:negative regulation of transcription by RNA polymerase II"/>
    <property type="evidence" value="ECO:0000318"/>
    <property type="project" value="GO_Central"/>
</dbReference>
<dbReference type="CDD" id="cd00202">
    <property type="entry name" value="ZnF_GATA"/>
    <property type="match status" value="2"/>
</dbReference>
<dbReference type="GeneID" id="408052"/>
<evidence type="ECO:0000256" key="1">
    <source>
        <dbReference type="ARBA" id="ARBA00004123"/>
    </source>
</evidence>
<evidence type="ECO:0000256" key="2">
    <source>
        <dbReference type="ARBA" id="ARBA00022723"/>
    </source>
</evidence>
<evidence type="ECO:0000256" key="10">
    <source>
        <dbReference type="ARBA" id="ARBA00023242"/>
    </source>
</evidence>
<dbReference type="GO" id="GO:0045165">
    <property type="term" value="P:cell fate commitment"/>
    <property type="evidence" value="ECO:0000318"/>
    <property type="project" value="GO_Central"/>
</dbReference>
<dbReference type="GO" id="GO:0008270">
    <property type="term" value="F:zinc ion binding"/>
    <property type="evidence" value="ECO:0007669"/>
    <property type="project" value="UniProtKB-KW"/>
</dbReference>
<evidence type="ECO:0000256" key="9">
    <source>
        <dbReference type="ARBA" id="ARBA00023163"/>
    </source>
</evidence>
<keyword evidence="5" id="KW-0862">Zinc</keyword>
<dbReference type="GO" id="GO:0045944">
    <property type="term" value="P:positive regulation of transcription by RNA polymerase II"/>
    <property type="evidence" value="ECO:0000318"/>
    <property type="project" value="GO_Central"/>
</dbReference>
<feature type="compositionally biased region" description="Low complexity" evidence="12">
    <location>
        <begin position="703"/>
        <end position="717"/>
    </location>
</feature>
<evidence type="ECO:0000259" key="13">
    <source>
        <dbReference type="PROSITE" id="PS50114"/>
    </source>
</evidence>
<feature type="compositionally biased region" description="Basic and acidic residues" evidence="12">
    <location>
        <begin position="103"/>
        <end position="122"/>
    </location>
</feature>
<dbReference type="FunCoup" id="A0A7M7HGZ1">
    <property type="interactions" value="44"/>
</dbReference>
<evidence type="ECO:0000256" key="11">
    <source>
        <dbReference type="PROSITE-ProRule" id="PRU00094"/>
    </source>
</evidence>
<protein>
    <recommendedName>
        <fullName evidence="13">GATA-type domain-containing protein</fullName>
    </recommendedName>
</protein>
<dbReference type="PANTHER" id="PTHR10071:SF337">
    <property type="entry name" value="GATA-BINDING FACTOR A"/>
    <property type="match status" value="1"/>
</dbReference>
<dbReference type="PROSITE" id="PS50114">
    <property type="entry name" value="GATA_ZN_FINGER_2"/>
    <property type="match status" value="2"/>
</dbReference>
<dbReference type="Proteomes" id="UP000007110">
    <property type="component" value="Unassembled WGS sequence"/>
</dbReference>
<feature type="region of interest" description="Disordered" evidence="12">
    <location>
        <begin position="505"/>
        <end position="567"/>
    </location>
</feature>
<sequence>MEQSARVWASSVEAGPVKPASPYQSTPTKNSHSDNNNNNNNNNNKVIERRPSEVDIESHREVIIDSGRVARDDHSDDDAESSFDREFEEGTEGEKGSPGSGDNQEKTEIHVPVDSESIKDEPLSPVQQTSFTGGESSREFWAKHEAKRGMPHQVGVSHLQPEHNNSNILLPKEDVEVFFSNLDKNPATGLHQQYLYPQYHLTSESQMYQSASISLQSALQPTVSPGGMPPSQQPGYEASPASYIHSSANPVYVPTTRPTFSGMHHPAQFIQHIPAVSSPNHQNPSVIQANAHAAAAVWSPQSDGSGGGGVVGGDGHHRGYSFPPSPALTTANSPLSGRHPGSTPNGLAGYSPYTDPWSGFDGSMLHSSMGRAAAAGGNFAGRRPTEAEAQMMKNMEGYTAVWPNEYGLGRECVNCGAISTPLWRRDGTGHYLCNACGLYHKMNGYNRPLIKNPRRLQSGSRREGITCANCHTSTTTLWRRNKDGEPVCNACGLYFKLHGVNRPLAMKKDGIQTRKRKPKNPNKGNQQSNARNGGGQSSPNDVNIKASSPTGKQSSPLPTSSPYTSHPIKVEPQYRVGLSPPPITNQVSYIPGLVHHSGPISSAQSLHHHHHHPGSYAAHLGAPPTHISHGINSEQTLHLTHQPGQTILLHNGPANSAINPLNLSANTNGGVSHHAGSPGEMTNTDSTSPHHVLFSGVNPSPPSAVAVPVSVSKVDSE</sequence>
<accession>A0A7M7HGZ1</accession>
<evidence type="ECO:0000313" key="14">
    <source>
        <dbReference type="EnsemblMetazoa" id="XP_011667272"/>
    </source>
</evidence>
<evidence type="ECO:0000256" key="6">
    <source>
        <dbReference type="ARBA" id="ARBA00023015"/>
    </source>
</evidence>
<feature type="compositionally biased region" description="Polar residues" evidence="12">
    <location>
        <begin position="680"/>
        <end position="689"/>
    </location>
</feature>
<feature type="domain" description="GATA-type" evidence="13">
    <location>
        <begin position="461"/>
        <end position="514"/>
    </location>
</feature>
<dbReference type="SUPFAM" id="SSF57716">
    <property type="entry name" value="Glucocorticoid receptor-like (DNA-binding domain)"/>
    <property type="match status" value="2"/>
</dbReference>
<dbReference type="GO" id="GO:0000981">
    <property type="term" value="F:DNA-binding transcription factor activity, RNA polymerase II-specific"/>
    <property type="evidence" value="ECO:0000318"/>
    <property type="project" value="GO_Central"/>
</dbReference>
<dbReference type="SMART" id="SM00401">
    <property type="entry name" value="ZnF_GATA"/>
    <property type="match status" value="2"/>
</dbReference>
<dbReference type="GO" id="GO:0000978">
    <property type="term" value="F:RNA polymerase II cis-regulatory region sequence-specific DNA binding"/>
    <property type="evidence" value="ECO:0000318"/>
    <property type="project" value="GO_Central"/>
</dbReference>
<evidence type="ECO:0000313" key="15">
    <source>
        <dbReference type="Proteomes" id="UP000007110"/>
    </source>
</evidence>
<keyword evidence="10" id="KW-0539">Nucleus</keyword>
<dbReference type="OrthoDB" id="515401at2759"/>
<dbReference type="RefSeq" id="XP_011667272.1">
    <property type="nucleotide sequence ID" value="XM_011668970.2"/>
</dbReference>
<comment type="subcellular location">
    <subcellularLocation>
        <location evidence="1">Nucleus</location>
    </subcellularLocation>
</comment>
<feature type="compositionally biased region" description="Polar residues" evidence="12">
    <location>
        <begin position="22"/>
        <end position="34"/>
    </location>
</feature>
<feature type="compositionally biased region" description="Polar residues" evidence="12">
    <location>
        <begin position="524"/>
        <end position="553"/>
    </location>
</feature>
<keyword evidence="4 11" id="KW-0863">Zinc-finger</keyword>
<evidence type="ECO:0000256" key="5">
    <source>
        <dbReference type="ARBA" id="ARBA00022833"/>
    </source>
</evidence>
<evidence type="ECO:0000256" key="7">
    <source>
        <dbReference type="ARBA" id="ARBA00023125"/>
    </source>
</evidence>
<keyword evidence="9" id="KW-0804">Transcription</keyword>
<dbReference type="PRINTS" id="PR00619">
    <property type="entry name" value="GATAZNFINGER"/>
</dbReference>
<proteinExistence type="predicted"/>
<dbReference type="PANTHER" id="PTHR10071">
    <property type="entry name" value="TRANSCRIPTION FACTOR GATA FAMILY MEMBER"/>
    <property type="match status" value="1"/>
</dbReference>
<feature type="region of interest" description="Disordered" evidence="12">
    <location>
        <begin position="315"/>
        <end position="346"/>
    </location>
</feature>
<dbReference type="Gene3D" id="3.30.50.10">
    <property type="entry name" value="Erythroid Transcription Factor GATA-1, subunit A"/>
    <property type="match status" value="2"/>
</dbReference>
<dbReference type="FunFam" id="3.30.50.10:FF:000001">
    <property type="entry name" value="GATA transcription factor (GATAd)"/>
    <property type="match status" value="1"/>
</dbReference>
<dbReference type="GO" id="GO:0005634">
    <property type="term" value="C:nucleus"/>
    <property type="evidence" value="ECO:0000318"/>
    <property type="project" value="GO_Central"/>
</dbReference>
<dbReference type="CTD" id="41945"/>
<keyword evidence="8" id="KW-0010">Activator</keyword>
<organism evidence="14 15">
    <name type="scientific">Strongylocentrotus purpuratus</name>
    <name type="common">Purple sea urchin</name>
    <dbReference type="NCBI Taxonomy" id="7668"/>
    <lineage>
        <taxon>Eukaryota</taxon>
        <taxon>Metazoa</taxon>
        <taxon>Echinodermata</taxon>
        <taxon>Eleutherozoa</taxon>
        <taxon>Echinozoa</taxon>
        <taxon>Echinoidea</taxon>
        <taxon>Euechinoidea</taxon>
        <taxon>Echinacea</taxon>
        <taxon>Camarodonta</taxon>
        <taxon>Echinidea</taxon>
        <taxon>Strongylocentrotidae</taxon>
        <taxon>Strongylocentrotus</taxon>
    </lineage>
</organism>
<dbReference type="InParanoid" id="A0A7M7HGZ1"/>
<keyword evidence="6" id="KW-0805">Transcription regulation</keyword>
<feature type="domain" description="GATA-type" evidence="13">
    <location>
        <begin position="406"/>
        <end position="461"/>
    </location>
</feature>
<reference evidence="15" key="1">
    <citation type="submission" date="2015-02" db="EMBL/GenBank/DDBJ databases">
        <title>Genome sequencing for Strongylocentrotus purpuratus.</title>
        <authorList>
            <person name="Murali S."/>
            <person name="Liu Y."/>
            <person name="Vee V."/>
            <person name="English A."/>
            <person name="Wang M."/>
            <person name="Skinner E."/>
            <person name="Han Y."/>
            <person name="Muzny D.M."/>
            <person name="Worley K.C."/>
            <person name="Gibbs R.A."/>
        </authorList>
    </citation>
    <scope>NUCLEOTIDE SEQUENCE</scope>
</reference>
<dbReference type="InterPro" id="IPR039355">
    <property type="entry name" value="Transcription_factor_GATA"/>
</dbReference>
<keyword evidence="2" id="KW-0479">Metal-binding</keyword>
<keyword evidence="7" id="KW-0238">DNA-binding</keyword>
<feature type="compositionally biased region" description="Low complexity" evidence="12">
    <location>
        <begin position="35"/>
        <end position="44"/>
    </location>
</feature>